<evidence type="ECO:0000313" key="5">
    <source>
        <dbReference type="EMBL" id="CUU03589.1"/>
    </source>
</evidence>
<dbReference type="SUPFAM" id="SSF54631">
    <property type="entry name" value="CBS-domain pair"/>
    <property type="match status" value="1"/>
</dbReference>
<dbReference type="Proteomes" id="UP000182200">
    <property type="component" value="Unassembled WGS sequence"/>
</dbReference>
<proteinExistence type="predicted"/>
<feature type="domain" description="CBS" evidence="3">
    <location>
        <begin position="7"/>
        <end position="69"/>
    </location>
</feature>
<dbReference type="Gene3D" id="3.10.580.10">
    <property type="entry name" value="CBS-domain"/>
    <property type="match status" value="1"/>
</dbReference>
<evidence type="ECO:0000259" key="3">
    <source>
        <dbReference type="PROSITE" id="PS51371"/>
    </source>
</evidence>
<dbReference type="PANTHER" id="PTHR43080:SF2">
    <property type="entry name" value="CBS DOMAIN-CONTAINING PROTEIN"/>
    <property type="match status" value="1"/>
</dbReference>
<dbReference type="RefSeq" id="WP_047134145.1">
    <property type="nucleotide sequence ID" value="NZ_CZVI01000012.1"/>
</dbReference>
<dbReference type="SMART" id="SM00116">
    <property type="entry name" value="CBS"/>
    <property type="match status" value="2"/>
</dbReference>
<evidence type="ECO:0000256" key="2">
    <source>
        <dbReference type="PROSITE-ProRule" id="PRU00703"/>
    </source>
</evidence>
<accession>A0A0P1LXU4</accession>
<name>A0A0P1LC02_9BACT</name>
<gene>
    <name evidence="5" type="ORF">JGI4_00784</name>
    <name evidence="4" type="ORF">JGI8_01061</name>
</gene>
<sequence>MKTAGDIIKGKPLYFVESGSSVLDAAKLMAEKNIGAVLVLSKDGKFLGIFSERDLLKRVIAKGLNPADIKIDDVMTHEVMIAFENESYEECLAKMKKAQIRHLPVVDKNNNLLGMLSLRDLMDISLDEKTEKIELLHSYIYYRPPFEESK</sequence>
<dbReference type="EMBL" id="CZVI01000012">
    <property type="protein sequence ID" value="CUS87037.1"/>
    <property type="molecule type" value="Genomic_DNA"/>
</dbReference>
<accession>A0A0S4MXQ9</accession>
<dbReference type="InterPro" id="IPR046342">
    <property type="entry name" value="CBS_dom_sf"/>
</dbReference>
<dbReference type="Pfam" id="PF00571">
    <property type="entry name" value="CBS"/>
    <property type="match status" value="2"/>
</dbReference>
<accession>A0A0P1LT13</accession>
<protein>
    <submittedName>
        <fullName evidence="5">CBS domain-containing protein</fullName>
    </submittedName>
</protein>
<accession>A0A0P1LYW1</accession>
<dbReference type="PROSITE" id="PS51371">
    <property type="entry name" value="CBS"/>
    <property type="match status" value="2"/>
</dbReference>
<reference evidence="4 7" key="2">
    <citation type="submission" date="2015-11" db="EMBL/GenBank/DDBJ databases">
        <authorList>
            <person name="Varghese N."/>
        </authorList>
    </citation>
    <scope>NUCLEOTIDE SEQUENCE [LARGE SCALE GENOMIC DNA]</scope>
    <source>
        <strain evidence="4 7">JGI-8</strain>
    </source>
</reference>
<evidence type="ECO:0000313" key="7">
    <source>
        <dbReference type="Proteomes" id="UP000182200"/>
    </source>
</evidence>
<dbReference type="InterPro" id="IPR000644">
    <property type="entry name" value="CBS_dom"/>
</dbReference>
<feature type="domain" description="CBS" evidence="3">
    <location>
        <begin position="75"/>
        <end position="131"/>
    </location>
</feature>
<accession>A0A0P1M5A6</accession>
<dbReference type="InterPro" id="IPR044725">
    <property type="entry name" value="CBSX3_CBS_dom"/>
</dbReference>
<dbReference type="PANTHER" id="PTHR43080">
    <property type="entry name" value="CBS DOMAIN-CONTAINING PROTEIN CBSX3, MITOCHONDRIAL"/>
    <property type="match status" value="1"/>
</dbReference>
<accession>A0A0P1LNC2</accession>
<dbReference type="CDD" id="cd04623">
    <property type="entry name" value="CBS_pair_bac_euk"/>
    <property type="match status" value="1"/>
</dbReference>
<accession>A0A0P1LC02</accession>
<dbReference type="AlphaFoldDB" id="A0A0P1LC02"/>
<keyword evidence="1 2" id="KW-0129">CBS domain</keyword>
<accession>A0A0P1MV40</accession>
<accession>A0A0P1PB28</accession>
<evidence type="ECO:0000256" key="1">
    <source>
        <dbReference type="ARBA" id="ARBA00023122"/>
    </source>
</evidence>
<organism evidence="5 6">
    <name type="scientific">Candidatus Kryptonium thompsonii</name>
    <dbReference type="NCBI Taxonomy" id="1633631"/>
    <lineage>
        <taxon>Bacteria</taxon>
        <taxon>Pseudomonadati</taxon>
        <taxon>Candidatus Kryptoniota</taxon>
        <taxon>Candidatus Kryptonium</taxon>
    </lineage>
</organism>
<dbReference type="Proteomes" id="UP000182011">
    <property type="component" value="Unassembled WGS sequence"/>
</dbReference>
<keyword evidence="7" id="KW-1185">Reference proteome</keyword>
<accession>A0A0P1LQX0</accession>
<dbReference type="EMBL" id="FAOP01000004">
    <property type="protein sequence ID" value="CUU03589.1"/>
    <property type="molecule type" value="Genomic_DNA"/>
</dbReference>
<evidence type="ECO:0000313" key="6">
    <source>
        <dbReference type="Proteomes" id="UP000182011"/>
    </source>
</evidence>
<dbReference type="STRING" id="1633631.GCA_001442925_00784"/>
<evidence type="ECO:0000313" key="4">
    <source>
        <dbReference type="EMBL" id="CUS87037.1"/>
    </source>
</evidence>
<dbReference type="InterPro" id="IPR051257">
    <property type="entry name" value="Diverse_CBS-Domain"/>
</dbReference>
<reference evidence="5 6" key="1">
    <citation type="submission" date="2015-11" db="EMBL/GenBank/DDBJ databases">
        <authorList>
            <person name="Zhang Y."/>
            <person name="Guo Z."/>
        </authorList>
    </citation>
    <scope>NUCLEOTIDE SEQUENCE [LARGE SCALE GENOMIC DNA]</scope>
    <source>
        <strain evidence="5">JGI-4</strain>
    </source>
</reference>